<dbReference type="Gene3D" id="1.10.8.60">
    <property type="match status" value="1"/>
</dbReference>
<dbReference type="RefSeq" id="WP_188579205.1">
    <property type="nucleotide sequence ID" value="NZ_BMDZ01000035.1"/>
</dbReference>
<dbReference type="InterPro" id="IPR027417">
    <property type="entry name" value="P-loop_NTPase"/>
</dbReference>
<dbReference type="Gene3D" id="3.40.50.300">
    <property type="entry name" value="P-loop containing nucleotide triphosphate hydrolases"/>
    <property type="match status" value="1"/>
</dbReference>
<comment type="caution">
    <text evidence="8">The sequence shown here is derived from an EMBL/GenBank/DDBJ whole genome shotgun (WGS) entry which is preliminary data.</text>
</comment>
<evidence type="ECO:0000256" key="7">
    <source>
        <dbReference type="ARBA" id="ARBA00049244"/>
    </source>
</evidence>
<dbReference type="PANTHER" id="PTHR34388">
    <property type="entry name" value="DNA POLYMERASE III SUBUNIT DELTA"/>
    <property type="match status" value="1"/>
</dbReference>
<evidence type="ECO:0000256" key="6">
    <source>
        <dbReference type="ARBA" id="ARBA00034754"/>
    </source>
</evidence>
<dbReference type="SUPFAM" id="SSF48019">
    <property type="entry name" value="post-AAA+ oligomerization domain-like"/>
    <property type="match status" value="1"/>
</dbReference>
<dbReference type="PANTHER" id="PTHR34388:SF1">
    <property type="entry name" value="DNA POLYMERASE III SUBUNIT DELTA"/>
    <property type="match status" value="1"/>
</dbReference>
<protein>
    <recommendedName>
        <fullName evidence="1">DNA-directed DNA polymerase</fullName>
        <ecNumber evidence="1">2.7.7.7</ecNumber>
    </recommendedName>
</protein>
<dbReference type="Proteomes" id="UP000603352">
    <property type="component" value="Unassembled WGS sequence"/>
</dbReference>
<accession>A0ABQ1IMD0</accession>
<evidence type="ECO:0000256" key="5">
    <source>
        <dbReference type="ARBA" id="ARBA00022932"/>
    </source>
</evidence>
<gene>
    <name evidence="8" type="primary">holA</name>
    <name evidence="8" type="ORF">GCM10011505_29500</name>
</gene>
<comment type="catalytic activity">
    <reaction evidence="7">
        <text>DNA(n) + a 2'-deoxyribonucleoside 5'-triphosphate = DNA(n+1) + diphosphate</text>
        <dbReference type="Rhea" id="RHEA:22508"/>
        <dbReference type="Rhea" id="RHEA-COMP:17339"/>
        <dbReference type="Rhea" id="RHEA-COMP:17340"/>
        <dbReference type="ChEBI" id="CHEBI:33019"/>
        <dbReference type="ChEBI" id="CHEBI:61560"/>
        <dbReference type="ChEBI" id="CHEBI:173112"/>
        <dbReference type="EC" id="2.7.7.7"/>
    </reaction>
</comment>
<name>A0ABQ1IMD0_9PROT</name>
<sequence>MVKIAPRDAEARTSRPDSAWRAVLLYGPDRGLIKERADRLAQSVVPDLTDPFRIATLDPRSLAEDPARLADEAAAIAFGGGRRVVRLREGTDTVASALAAFLADPAGDALVVVDAGELGPASKLRKLFESAANAAAIACYGDEGRDLAEVIRSHLSEAGFMADADALLALAAVLGADRALTRMELDKLTLYAHGRQRITLDDVEAMIGDAGSVALDEVATASAGGDAAALDRALERAFAEGISAIALLRVVSRHFGRLLQARAELDAGQDIEAAMRVLKPPVFFKQIPAFKQTLAVWPAAALARALGRLAEAEARSKQGLPQETVVGQALMGIAAEAAARRRRR</sequence>
<dbReference type="EC" id="2.7.7.7" evidence="1"/>
<organism evidence="8 9">
    <name type="scientific">Tistrella bauzanensis</name>
    <dbReference type="NCBI Taxonomy" id="657419"/>
    <lineage>
        <taxon>Bacteria</taxon>
        <taxon>Pseudomonadati</taxon>
        <taxon>Pseudomonadota</taxon>
        <taxon>Alphaproteobacteria</taxon>
        <taxon>Geminicoccales</taxon>
        <taxon>Geminicoccaceae</taxon>
        <taxon>Tistrella</taxon>
    </lineage>
</organism>
<dbReference type="SUPFAM" id="SSF52540">
    <property type="entry name" value="P-loop containing nucleoside triphosphate hydrolases"/>
    <property type="match status" value="1"/>
</dbReference>
<dbReference type="Gene3D" id="1.20.272.10">
    <property type="match status" value="1"/>
</dbReference>
<evidence type="ECO:0000256" key="2">
    <source>
        <dbReference type="ARBA" id="ARBA00022679"/>
    </source>
</evidence>
<keyword evidence="5" id="KW-0239">DNA-directed DNA polymerase</keyword>
<reference evidence="9" key="1">
    <citation type="journal article" date="2019" name="Int. J. Syst. Evol. Microbiol.">
        <title>The Global Catalogue of Microorganisms (GCM) 10K type strain sequencing project: providing services to taxonomists for standard genome sequencing and annotation.</title>
        <authorList>
            <consortium name="The Broad Institute Genomics Platform"/>
            <consortium name="The Broad Institute Genome Sequencing Center for Infectious Disease"/>
            <person name="Wu L."/>
            <person name="Ma J."/>
        </authorList>
    </citation>
    <scope>NUCLEOTIDE SEQUENCE [LARGE SCALE GENOMIC DNA]</scope>
    <source>
        <strain evidence="9">CGMCC 1.10188</strain>
    </source>
</reference>
<dbReference type="InterPro" id="IPR005790">
    <property type="entry name" value="DNA_polIII_delta"/>
</dbReference>
<keyword evidence="3" id="KW-0548">Nucleotidyltransferase</keyword>
<proteinExistence type="inferred from homology"/>
<dbReference type="EMBL" id="BMDZ01000035">
    <property type="protein sequence ID" value="GGB46477.1"/>
    <property type="molecule type" value="Genomic_DNA"/>
</dbReference>
<keyword evidence="4" id="KW-0235">DNA replication</keyword>
<evidence type="ECO:0000313" key="9">
    <source>
        <dbReference type="Proteomes" id="UP000603352"/>
    </source>
</evidence>
<evidence type="ECO:0000313" key="8">
    <source>
        <dbReference type="EMBL" id="GGB46477.1"/>
    </source>
</evidence>
<evidence type="ECO:0000256" key="4">
    <source>
        <dbReference type="ARBA" id="ARBA00022705"/>
    </source>
</evidence>
<evidence type="ECO:0000256" key="1">
    <source>
        <dbReference type="ARBA" id="ARBA00012417"/>
    </source>
</evidence>
<keyword evidence="9" id="KW-1185">Reference proteome</keyword>
<keyword evidence="2" id="KW-0808">Transferase</keyword>
<dbReference type="InterPro" id="IPR008921">
    <property type="entry name" value="DNA_pol3_clamp-load_cplx_C"/>
</dbReference>
<evidence type="ECO:0000256" key="3">
    <source>
        <dbReference type="ARBA" id="ARBA00022695"/>
    </source>
</evidence>
<comment type="similarity">
    <text evidence="6">Belongs to the DNA polymerase HolA subunit family.</text>
</comment>
<dbReference type="NCBIfam" id="TIGR01128">
    <property type="entry name" value="holA"/>
    <property type="match status" value="1"/>
</dbReference>